<feature type="transmembrane region" description="Helical" evidence="1">
    <location>
        <begin position="20"/>
        <end position="39"/>
    </location>
</feature>
<proteinExistence type="predicted"/>
<keyword evidence="1" id="KW-0812">Transmembrane</keyword>
<keyword evidence="1" id="KW-0472">Membrane</keyword>
<dbReference type="AlphaFoldDB" id="A0A0A9GVI4"/>
<evidence type="ECO:0000313" key="2">
    <source>
        <dbReference type="EMBL" id="JAE27549.1"/>
    </source>
</evidence>
<reference evidence="2" key="2">
    <citation type="journal article" date="2015" name="Data Brief">
        <title>Shoot transcriptome of the giant reed, Arundo donax.</title>
        <authorList>
            <person name="Barrero R.A."/>
            <person name="Guerrero F.D."/>
            <person name="Moolhuijzen P."/>
            <person name="Goolsby J.A."/>
            <person name="Tidwell J."/>
            <person name="Bellgard S.E."/>
            <person name="Bellgard M.I."/>
        </authorList>
    </citation>
    <scope>NUCLEOTIDE SEQUENCE</scope>
    <source>
        <tissue evidence="2">Shoot tissue taken approximately 20 cm above the soil surface</tissue>
    </source>
</reference>
<accession>A0A0A9GVI4</accession>
<organism evidence="2">
    <name type="scientific">Arundo donax</name>
    <name type="common">Giant reed</name>
    <name type="synonym">Donax arundinaceus</name>
    <dbReference type="NCBI Taxonomy" id="35708"/>
    <lineage>
        <taxon>Eukaryota</taxon>
        <taxon>Viridiplantae</taxon>
        <taxon>Streptophyta</taxon>
        <taxon>Embryophyta</taxon>
        <taxon>Tracheophyta</taxon>
        <taxon>Spermatophyta</taxon>
        <taxon>Magnoliopsida</taxon>
        <taxon>Liliopsida</taxon>
        <taxon>Poales</taxon>
        <taxon>Poaceae</taxon>
        <taxon>PACMAD clade</taxon>
        <taxon>Arundinoideae</taxon>
        <taxon>Arundineae</taxon>
        <taxon>Arundo</taxon>
    </lineage>
</organism>
<reference evidence="2" key="1">
    <citation type="submission" date="2014-09" db="EMBL/GenBank/DDBJ databases">
        <authorList>
            <person name="Magalhaes I.L.F."/>
            <person name="Oliveira U."/>
            <person name="Santos F.R."/>
            <person name="Vidigal T.H.D.A."/>
            <person name="Brescovit A.D."/>
            <person name="Santos A.J."/>
        </authorList>
    </citation>
    <scope>NUCLEOTIDE SEQUENCE</scope>
    <source>
        <tissue evidence="2">Shoot tissue taken approximately 20 cm above the soil surface</tissue>
    </source>
</reference>
<evidence type="ECO:0000256" key="1">
    <source>
        <dbReference type="SAM" id="Phobius"/>
    </source>
</evidence>
<name>A0A0A9GVI4_ARUDO</name>
<protein>
    <submittedName>
        <fullName evidence="2">Uncharacterized protein</fullName>
    </submittedName>
</protein>
<dbReference type="EMBL" id="GBRH01170347">
    <property type="protein sequence ID" value="JAE27549.1"/>
    <property type="molecule type" value="Transcribed_RNA"/>
</dbReference>
<keyword evidence="1" id="KW-1133">Transmembrane helix</keyword>
<sequence>MATYSVWCVDILQCQYISGFIYDILLLHILTIFHLELLLKDLIYAQNQIISSVLMQI</sequence>